<evidence type="ECO:0000313" key="2">
    <source>
        <dbReference type="Proteomes" id="UP000050343"/>
    </source>
</evidence>
<organism evidence="1 2">
    <name type="scientific">Xanthomonas phaseoli pv. syngonii LMG 9055</name>
    <dbReference type="NCBI Taxonomy" id="1437878"/>
    <lineage>
        <taxon>Bacteria</taxon>
        <taxon>Pseudomonadati</taxon>
        <taxon>Pseudomonadota</taxon>
        <taxon>Gammaproteobacteria</taxon>
        <taxon>Lysobacterales</taxon>
        <taxon>Lysobacteraceae</taxon>
        <taxon>Xanthomonas</taxon>
    </lineage>
</organism>
<name>A0A1V9HBQ6_9XANT</name>
<sequence>MMYGWVMEKRAAGDIAVVHGACWNGDLRVDAMQGHPS</sequence>
<reference evidence="1 2" key="2">
    <citation type="journal article" date="2017" name="Plant Pathol.">
        <title>Pathogenicity and virulence gene content of Xanthomonas strains infecting Araceae, formerly known as Xanthomonas axonopodis pv. dieffenbachiae.</title>
        <authorList>
            <person name="Constantin E.C."/>
            <person name="Haegeman A."/>
            <person name="Van Vaerenbergh J."/>
            <person name="Baeyen S."/>
            <person name="Van Malderghem C."/>
            <person name="Maes M."/>
            <person name="Cottyn B."/>
        </authorList>
    </citation>
    <scope>NUCLEOTIDE SEQUENCE [LARGE SCALE GENOMIC DNA]</scope>
    <source>
        <strain evidence="2">LMG9055</strain>
    </source>
</reference>
<accession>A0A1V9HBQ6</accession>
<dbReference type="Proteomes" id="UP000050343">
    <property type="component" value="Unassembled WGS sequence"/>
</dbReference>
<dbReference type="EMBL" id="JPUO02000126">
    <property type="protein sequence ID" value="OQP80305.1"/>
    <property type="molecule type" value="Genomic_DNA"/>
</dbReference>
<proteinExistence type="predicted"/>
<evidence type="ECO:0000313" key="1">
    <source>
        <dbReference type="EMBL" id="OQP80305.1"/>
    </source>
</evidence>
<comment type="caution">
    <text evidence="1">The sequence shown here is derived from an EMBL/GenBank/DDBJ whole genome shotgun (WGS) entry which is preliminary data.</text>
</comment>
<dbReference type="AlphaFoldDB" id="A0A1V9HBQ6"/>
<gene>
    <name evidence="1" type="ORF">IA54_004890</name>
</gene>
<protein>
    <submittedName>
        <fullName evidence="1">Uncharacterized protein</fullName>
    </submittedName>
</protein>
<reference evidence="1 2" key="1">
    <citation type="journal article" date="2016" name="Plant Pathol.">
        <title>Genetic characterization of strains named as Xanthomonas axonopodis pv. dieffenbachiae leads to a taxonomic revision of the X. axonopodis species complex.</title>
        <authorList>
            <person name="Constantin E.C."/>
            <person name="Cleenwerck I."/>
            <person name="Maes M."/>
            <person name="Baeyen S."/>
            <person name="Van Malderghem C."/>
            <person name="De Vos P."/>
            <person name="Cottyn B."/>
        </authorList>
    </citation>
    <scope>NUCLEOTIDE SEQUENCE [LARGE SCALE GENOMIC DNA]</scope>
    <source>
        <strain evidence="2">LMG9055</strain>
    </source>
</reference>